<proteinExistence type="predicted"/>
<comment type="caution">
    <text evidence="2">The sequence shown here is derived from an EMBL/GenBank/DDBJ whole genome shotgun (WGS) entry which is preliminary data.</text>
</comment>
<feature type="compositionally biased region" description="Basic and acidic residues" evidence="1">
    <location>
        <begin position="833"/>
        <end position="849"/>
    </location>
</feature>
<feature type="region of interest" description="Disordered" evidence="1">
    <location>
        <begin position="833"/>
        <end position="852"/>
    </location>
</feature>
<feature type="region of interest" description="Disordered" evidence="1">
    <location>
        <begin position="1176"/>
        <end position="1195"/>
    </location>
</feature>
<evidence type="ECO:0000313" key="3">
    <source>
        <dbReference type="Proteomes" id="UP001057375"/>
    </source>
</evidence>
<dbReference type="Proteomes" id="UP001057375">
    <property type="component" value="Unassembled WGS sequence"/>
</dbReference>
<feature type="non-terminal residue" evidence="2">
    <location>
        <position position="1614"/>
    </location>
</feature>
<evidence type="ECO:0000313" key="2">
    <source>
        <dbReference type="EMBL" id="GKT36669.1"/>
    </source>
</evidence>
<dbReference type="EMBL" id="BQXS01011278">
    <property type="protein sequence ID" value="GKT36669.1"/>
    <property type="molecule type" value="Genomic_DNA"/>
</dbReference>
<accession>A0ABQ5KYX1</accession>
<reference evidence="2" key="1">
    <citation type="submission" date="2022-03" db="EMBL/GenBank/DDBJ databases">
        <title>Draft genome sequence of Aduncisulcus paluster, a free-living microaerophilic Fornicata.</title>
        <authorList>
            <person name="Yuyama I."/>
            <person name="Kume K."/>
            <person name="Tamura T."/>
            <person name="Inagaki Y."/>
            <person name="Hashimoto T."/>
        </authorList>
    </citation>
    <scope>NUCLEOTIDE SEQUENCE</scope>
    <source>
        <strain evidence="2">NY0171</strain>
    </source>
</reference>
<protein>
    <submittedName>
        <fullName evidence="2">Uncharacterized protein</fullName>
    </submittedName>
</protein>
<sequence>MSNSATDKDDSDFILPLDTLPLSISLDESSHFSILISLMNDLESKSDLSDIFTNLNSFVEWDSICSEESIYLPSPHQYLSLPFQLLYVVSLSFYYFSEHETHEILEKSTLFLLSKLVSIQCKDLFILSNSGDLIAISHPIECIIFGKSVRLLCLGLNSLHESEVDTKSSFGSIPGNFLHLLDIYEWKQLLIMYFKNLKSSSEVPNLVPVFTLFSLLFSSKITDIDLKILSYSLFNSLFYSFSGVLVKSIESGGKGSVLCPLISNGLSKCPSKFPYSDEVFICHVLMCKSNCTATREALLHIPFLPTPGKNKNIVEYLIKCVDSWLEPSFQQILTNYKSIVSFLCQFATKVLQMSLPAFLSHIAQISHPSIPMIVSSFLKSFPSFSLHDKRLIIKSLFFKHASYFLTTVEGWRITAYFLSHSKNIFDKWEFIGPLCPDSYQFKDAFHSTNMFLVQCVLAPLSYERGKVVSQSGLFLSFEDALSLLACGYFDEVNLLFNLGVVKEPCSQDLFKGTILARPITRAVFPYEVCKDDDLLPSFTLQSLLSQGIPEQGKNHTDSDDYRDLFLFLSDEEVERFSLVGWELICESYYLGICKHLSDYKENSVQDVCKIVSKVHCHICGLIGQSHTDLRSLLSSSLRQLRKWLIHWLILHSMDDLSSKNSLLSHLIPFFLQSQVHDKSEEDKESSREFCSTYSTKLEPIPISVCVYKRSIGEKNILLRRNPKLVFLNLLFQGEFDVLYCFSCFYGSPLQIFCSDLAEFVKKFMSDERFVSLCFERFLKNFENFTKKQKEETKGTFLHELFSPKIIDISLQSECISKESGVFYSLMFPERKGRKEEKEESKEKEKKGEEETGDQLDVIIRKPRLVSTVKKHPKFSKFMETMDVSKKFTKSMNIIPNNLIIDTANGLIMFVSLLKSTDEIDLVSEFLLAYNSVSLSIPGRQEYTRALTTEMFDIHWVRASSGILNQIFMKSMKDRSVFIDPTLFSESNGAIVKDIFDSLTKFDLEKLIVSKNSRFINIFLSYLSRTIDDLDILQSIRKTLNKDSLNLTIKSALSDVFSLIGISIAPKALGTFLEATLPIKLIVSKNSRFINIFLSYLSRTIDDLDILQSLRKTLNKDSLNLTIKSALSDVFSLIGISIAPKALGTFLEATLPIVRDKLSQTVHPELKSIFRISEKVQEKEEEEGEEKEKQKIPKEEMDQKTTPILKLNGNVMGISTLFYSNPLISCFAKRVPFDSPLIPYSSLHESCSVSFNEILALFALGRHDTVYNLWNHDLIKPIFRFEKKLIISPDCVIQGINRNSLIEEICLPFFSIHSDLPIQFKSGDSLSCLTPGSMEWDLLCQSYVHFVNNLMRFQCFSDTILQLVQIHALIRAILLFPRERHQALAYLCTDNKPRALNESIDELRQWFSLWIIYRLYISKTKGVEQSIFRNTCAIISFLLQSSTKNVVDRNSKEFLKLIIKMEENEKEQRDRTGKFRTGKWNPRHGLKRPNHIPLKADEFELPGTGSLSDGLVKFDPKDMPKFTLSGNDVNIPLEVRRLVFCEHFNEALAISTVFSIPIEEFLDEYKISLQRESLAYPWKVGTPNDVFVRLDDPSLLEIQTEKALVRYIDDISMED</sequence>
<feature type="compositionally biased region" description="Basic and acidic residues" evidence="1">
    <location>
        <begin position="1185"/>
        <end position="1195"/>
    </location>
</feature>
<gene>
    <name evidence="2" type="ORF">ADUPG1_009587</name>
</gene>
<keyword evidence="3" id="KW-1185">Reference proteome</keyword>
<name>A0ABQ5KYX1_9EUKA</name>
<organism evidence="2 3">
    <name type="scientific">Aduncisulcus paluster</name>
    <dbReference type="NCBI Taxonomy" id="2918883"/>
    <lineage>
        <taxon>Eukaryota</taxon>
        <taxon>Metamonada</taxon>
        <taxon>Carpediemonas-like organisms</taxon>
        <taxon>Aduncisulcus</taxon>
    </lineage>
</organism>
<evidence type="ECO:0000256" key="1">
    <source>
        <dbReference type="SAM" id="MobiDB-lite"/>
    </source>
</evidence>